<dbReference type="AlphaFoldDB" id="M1C9K0"/>
<keyword evidence="2" id="KW-1185">Reference proteome</keyword>
<dbReference type="InParanoid" id="M1C9K0"/>
<sequence length="83" mass="9922">MKLFYTALLDFYSEVEKELAKENKSFRVNFAISEEHSKELELERRKKEQRCARKRLRQKPPVAGALVSAARHWWNVREDCVAR</sequence>
<proteinExistence type="predicted"/>
<dbReference type="EnsemblPlants" id="PGSC0003DMT400062802">
    <property type="protein sequence ID" value="PGSC0003DMT400062802"/>
    <property type="gene ID" value="PGSC0003DMG400024444"/>
</dbReference>
<dbReference type="HOGENOM" id="CLU_2547052_0_0_1"/>
<name>M1C9K0_SOLTU</name>
<evidence type="ECO:0000313" key="1">
    <source>
        <dbReference type="EnsemblPlants" id="PGSC0003DMT400062802"/>
    </source>
</evidence>
<accession>M1C9K0</accession>
<reference evidence="2" key="1">
    <citation type="journal article" date="2011" name="Nature">
        <title>Genome sequence and analysis of the tuber crop potato.</title>
        <authorList>
            <consortium name="The Potato Genome Sequencing Consortium"/>
        </authorList>
    </citation>
    <scope>NUCLEOTIDE SEQUENCE [LARGE SCALE GENOMIC DNA]</scope>
    <source>
        <strain evidence="2">cv. DM1-3 516 R44</strain>
    </source>
</reference>
<protein>
    <submittedName>
        <fullName evidence="1">Uncharacterized protein</fullName>
    </submittedName>
</protein>
<reference evidence="1" key="2">
    <citation type="submission" date="2015-06" db="UniProtKB">
        <authorList>
            <consortium name="EnsemblPlants"/>
        </authorList>
    </citation>
    <scope>IDENTIFICATION</scope>
    <source>
        <strain evidence="1">DM1-3 516 R44</strain>
    </source>
</reference>
<evidence type="ECO:0000313" key="2">
    <source>
        <dbReference type="Proteomes" id="UP000011115"/>
    </source>
</evidence>
<dbReference type="Proteomes" id="UP000011115">
    <property type="component" value="Unassembled WGS sequence"/>
</dbReference>
<dbReference type="PaxDb" id="4113-PGSC0003DMT400062802"/>
<dbReference type="ExpressionAtlas" id="M1C9K0">
    <property type="expression patterns" value="baseline"/>
</dbReference>
<dbReference type="Gramene" id="PGSC0003DMT400062802">
    <property type="protein sequence ID" value="PGSC0003DMT400062802"/>
    <property type="gene ID" value="PGSC0003DMG400024444"/>
</dbReference>
<organism evidence="1 2">
    <name type="scientific">Solanum tuberosum</name>
    <name type="common">Potato</name>
    <dbReference type="NCBI Taxonomy" id="4113"/>
    <lineage>
        <taxon>Eukaryota</taxon>
        <taxon>Viridiplantae</taxon>
        <taxon>Streptophyta</taxon>
        <taxon>Embryophyta</taxon>
        <taxon>Tracheophyta</taxon>
        <taxon>Spermatophyta</taxon>
        <taxon>Magnoliopsida</taxon>
        <taxon>eudicotyledons</taxon>
        <taxon>Gunneridae</taxon>
        <taxon>Pentapetalae</taxon>
        <taxon>asterids</taxon>
        <taxon>lamiids</taxon>
        <taxon>Solanales</taxon>
        <taxon>Solanaceae</taxon>
        <taxon>Solanoideae</taxon>
        <taxon>Solaneae</taxon>
        <taxon>Solanum</taxon>
    </lineage>
</organism>